<dbReference type="Gene3D" id="3.40.50.2000">
    <property type="entry name" value="Glycogen Phosphorylase B"/>
    <property type="match status" value="2"/>
</dbReference>
<proteinExistence type="predicted"/>
<dbReference type="EMBL" id="KB445796">
    <property type="protein sequence ID" value="EMD37916.1"/>
    <property type="molecule type" value="Genomic_DNA"/>
</dbReference>
<name>M2RGL0_CERS8</name>
<keyword evidence="3" id="KW-1185">Reference proteome</keyword>
<sequence>MMMTTSGALRMCDGILLSTPERYEREAVEGVREWYAETSRSVYVCGPLLPPVSTNKEDNSEKGAAIVKFLDTTLETHGPNSLLYLSFGTVWWPVDSQKVWVFIDVLLEMKIPFIMSHASRFAVIPEEVTQKVQASGLGLLSPWSPQQTILAHPATGWFVTHGGHNSVIESVSYGVPMICWPFTADQPANAVHLTDKLQVAYELIEVRTGERGLKPIYRTSRVPKGTSEAVREEARDVLTKAFGEDGKQKRANIERLQYELKQAWEEGGPSQRAIADLINSL</sequence>
<dbReference type="Pfam" id="PF00201">
    <property type="entry name" value="UDPGT"/>
    <property type="match status" value="1"/>
</dbReference>
<dbReference type="Proteomes" id="UP000016930">
    <property type="component" value="Unassembled WGS sequence"/>
</dbReference>
<organism evidence="2 3">
    <name type="scientific">Ceriporiopsis subvermispora (strain B)</name>
    <name type="common">White-rot fungus</name>
    <name type="synonym">Gelatoporia subvermispora</name>
    <dbReference type="NCBI Taxonomy" id="914234"/>
    <lineage>
        <taxon>Eukaryota</taxon>
        <taxon>Fungi</taxon>
        <taxon>Dikarya</taxon>
        <taxon>Basidiomycota</taxon>
        <taxon>Agaricomycotina</taxon>
        <taxon>Agaricomycetes</taxon>
        <taxon>Polyporales</taxon>
        <taxon>Gelatoporiaceae</taxon>
        <taxon>Gelatoporia</taxon>
    </lineage>
</organism>
<evidence type="ECO:0000313" key="3">
    <source>
        <dbReference type="Proteomes" id="UP000016930"/>
    </source>
</evidence>
<accession>M2RGL0</accession>
<reference evidence="2 3" key="1">
    <citation type="journal article" date="2012" name="Proc. Natl. Acad. Sci. U.S.A.">
        <title>Comparative genomics of Ceriporiopsis subvermispora and Phanerochaete chrysosporium provide insight into selective ligninolysis.</title>
        <authorList>
            <person name="Fernandez-Fueyo E."/>
            <person name="Ruiz-Duenas F.J."/>
            <person name="Ferreira P."/>
            <person name="Floudas D."/>
            <person name="Hibbett D.S."/>
            <person name="Canessa P."/>
            <person name="Larrondo L.F."/>
            <person name="James T.Y."/>
            <person name="Seelenfreund D."/>
            <person name="Lobos S."/>
            <person name="Polanco R."/>
            <person name="Tello M."/>
            <person name="Honda Y."/>
            <person name="Watanabe T."/>
            <person name="Watanabe T."/>
            <person name="Ryu J.S."/>
            <person name="Kubicek C.P."/>
            <person name="Schmoll M."/>
            <person name="Gaskell J."/>
            <person name="Hammel K.E."/>
            <person name="St John F.J."/>
            <person name="Vanden Wymelenberg A."/>
            <person name="Sabat G."/>
            <person name="Splinter BonDurant S."/>
            <person name="Syed K."/>
            <person name="Yadav J.S."/>
            <person name="Doddapaneni H."/>
            <person name="Subramanian V."/>
            <person name="Lavin J.L."/>
            <person name="Oguiza J.A."/>
            <person name="Perez G."/>
            <person name="Pisabarro A.G."/>
            <person name="Ramirez L."/>
            <person name="Santoyo F."/>
            <person name="Master E."/>
            <person name="Coutinho P.M."/>
            <person name="Henrissat B."/>
            <person name="Lombard V."/>
            <person name="Magnuson J.K."/>
            <person name="Kuees U."/>
            <person name="Hori C."/>
            <person name="Igarashi K."/>
            <person name="Samejima M."/>
            <person name="Held B.W."/>
            <person name="Barry K.W."/>
            <person name="LaButti K.M."/>
            <person name="Lapidus A."/>
            <person name="Lindquist E.A."/>
            <person name="Lucas S.M."/>
            <person name="Riley R."/>
            <person name="Salamov A.A."/>
            <person name="Hoffmeister D."/>
            <person name="Schwenk D."/>
            <person name="Hadar Y."/>
            <person name="Yarden O."/>
            <person name="de Vries R.P."/>
            <person name="Wiebenga A."/>
            <person name="Stenlid J."/>
            <person name="Eastwood D."/>
            <person name="Grigoriev I.V."/>
            <person name="Berka R.M."/>
            <person name="Blanchette R.A."/>
            <person name="Kersten P."/>
            <person name="Martinez A.T."/>
            <person name="Vicuna R."/>
            <person name="Cullen D."/>
        </authorList>
    </citation>
    <scope>NUCLEOTIDE SEQUENCE [LARGE SCALE GENOMIC DNA]</scope>
    <source>
        <strain evidence="2 3">B</strain>
    </source>
</reference>
<dbReference type="HOGENOM" id="CLU_001724_12_0_1"/>
<dbReference type="GO" id="GO:0008194">
    <property type="term" value="F:UDP-glycosyltransferase activity"/>
    <property type="evidence" value="ECO:0007669"/>
    <property type="project" value="InterPro"/>
</dbReference>
<dbReference type="OrthoDB" id="5835829at2759"/>
<dbReference type="PANTHER" id="PTHR48045:SF31">
    <property type="entry name" value="UDP-GLYCOSYLTRANSFERASE 76B1-LIKE"/>
    <property type="match status" value="1"/>
</dbReference>
<evidence type="ECO:0000256" key="1">
    <source>
        <dbReference type="ARBA" id="ARBA00022679"/>
    </source>
</evidence>
<dbReference type="AlphaFoldDB" id="M2RGL0"/>
<gene>
    <name evidence="2" type="ORF">CERSUDRAFT_83676</name>
</gene>
<dbReference type="PANTHER" id="PTHR48045">
    <property type="entry name" value="UDP-GLYCOSYLTRANSFERASE 72B1"/>
    <property type="match status" value="1"/>
</dbReference>
<dbReference type="SUPFAM" id="SSF53756">
    <property type="entry name" value="UDP-Glycosyltransferase/glycogen phosphorylase"/>
    <property type="match status" value="1"/>
</dbReference>
<dbReference type="InterPro" id="IPR002213">
    <property type="entry name" value="UDP_glucos_trans"/>
</dbReference>
<protein>
    <submittedName>
        <fullName evidence="2">Glycosyltransferase family 1 protein</fullName>
    </submittedName>
</protein>
<keyword evidence="1 2" id="KW-0808">Transferase</keyword>
<dbReference type="STRING" id="914234.M2RGL0"/>
<evidence type="ECO:0000313" key="2">
    <source>
        <dbReference type="EMBL" id="EMD37916.1"/>
    </source>
</evidence>
<dbReference type="CDD" id="cd03784">
    <property type="entry name" value="GT1_Gtf-like"/>
    <property type="match status" value="1"/>
</dbReference>